<dbReference type="EMBL" id="LHPF02000011">
    <property type="protein sequence ID" value="PSC72103.1"/>
    <property type="molecule type" value="Genomic_DNA"/>
</dbReference>
<name>A0A2P6VDC8_9CHLO</name>
<gene>
    <name evidence="2" type="ORF">C2E20_4505</name>
</gene>
<evidence type="ECO:0000256" key="1">
    <source>
        <dbReference type="SAM" id="MobiDB-lite"/>
    </source>
</evidence>
<keyword evidence="3" id="KW-1185">Reference proteome</keyword>
<evidence type="ECO:0000313" key="3">
    <source>
        <dbReference type="Proteomes" id="UP000239649"/>
    </source>
</evidence>
<dbReference type="AlphaFoldDB" id="A0A2P6VDC8"/>
<feature type="region of interest" description="Disordered" evidence="1">
    <location>
        <begin position="1"/>
        <end position="21"/>
    </location>
</feature>
<organism evidence="2 3">
    <name type="scientific">Micractinium conductrix</name>
    <dbReference type="NCBI Taxonomy" id="554055"/>
    <lineage>
        <taxon>Eukaryota</taxon>
        <taxon>Viridiplantae</taxon>
        <taxon>Chlorophyta</taxon>
        <taxon>core chlorophytes</taxon>
        <taxon>Trebouxiophyceae</taxon>
        <taxon>Chlorellales</taxon>
        <taxon>Chlorellaceae</taxon>
        <taxon>Chlorella clade</taxon>
        <taxon>Micractinium</taxon>
    </lineage>
</organism>
<feature type="region of interest" description="Disordered" evidence="1">
    <location>
        <begin position="147"/>
        <end position="198"/>
    </location>
</feature>
<accession>A0A2P6VDC8</accession>
<reference evidence="2 3" key="1">
    <citation type="journal article" date="2018" name="Plant J.">
        <title>Genome sequences of Chlorella sorokiniana UTEX 1602 and Micractinium conductrix SAG 241.80: implications to maltose excretion by a green alga.</title>
        <authorList>
            <person name="Arriola M.B."/>
            <person name="Velmurugan N."/>
            <person name="Zhang Y."/>
            <person name="Plunkett M.H."/>
            <person name="Hondzo H."/>
            <person name="Barney B.M."/>
        </authorList>
    </citation>
    <scope>NUCLEOTIDE SEQUENCE [LARGE SCALE GENOMIC DNA]</scope>
    <source>
        <strain evidence="2 3">SAG 241.80</strain>
    </source>
</reference>
<feature type="compositionally biased region" description="Low complexity" evidence="1">
    <location>
        <begin position="185"/>
        <end position="198"/>
    </location>
</feature>
<dbReference type="Proteomes" id="UP000239649">
    <property type="component" value="Unassembled WGS sequence"/>
</dbReference>
<comment type="caution">
    <text evidence="2">The sequence shown here is derived from an EMBL/GenBank/DDBJ whole genome shotgun (WGS) entry which is preliminary data.</text>
</comment>
<proteinExistence type="predicted"/>
<protein>
    <submittedName>
        <fullName evidence="2">Uncharacterized protein</fullName>
    </submittedName>
</protein>
<evidence type="ECO:0000313" key="2">
    <source>
        <dbReference type="EMBL" id="PSC72103.1"/>
    </source>
</evidence>
<sequence>MGATAGKLPEEALLQGQQQQQRSQVRSPSTVAFCLLTALLLLAAIGSSGRGDAPWLRLVVRLHTVGASVACAATPQQTVATGAAESCILVARQPPPKCLFYNDKQLAGPCNFDPARLACTFPEATRTTVAATPGCAAGAAAAAETGTRAAAASQEQRKQQRAQRGRSMLLPPVMPRRQPKLHVHPSTPGSWGPPTTAAAAAAGGWQPGTVFRPANTSSCPGPAVTGAAGLVGWARATGFRRLVMCGDSTMRQFYQRVVTLARAEQVTVDVVSQRYAHYALGWAAGQPDTLQDSLWFSQDGHPPSLRSNGSASRAAHEGLVARSAPGAALPAGMASQELSVSLVMGTLRSYQQQTMAALVRDVPLDWHETAIVLSMCYWHTTAADAQVWPEWWTFVQALRAHARWVVLVTCPVPPALRNGHMLAARNAHLRRLVAWAYFTANEGKRGPVESKVYDGTYYKYYDVVRVDRGGTCRDAANFSLWQGLLCLLAA</sequence>